<reference evidence="1 2" key="1">
    <citation type="journal article" date="2018" name="Gigascience">
        <title>Genomes of trombidid mites reveal novel predicted allergens and laterally-transferred genes associated with secondary metabolism.</title>
        <authorList>
            <person name="Dong X."/>
            <person name="Chaisiri K."/>
            <person name="Xia D."/>
            <person name="Armstrong S.D."/>
            <person name="Fang Y."/>
            <person name="Donnelly M.J."/>
            <person name="Kadowaki T."/>
            <person name="McGarry J.W."/>
            <person name="Darby A.C."/>
            <person name="Makepeace B.L."/>
        </authorList>
    </citation>
    <scope>NUCLEOTIDE SEQUENCE [LARGE SCALE GENOMIC DNA]</scope>
    <source>
        <strain evidence="1">UoL-UT</strain>
    </source>
</reference>
<evidence type="ECO:0000313" key="2">
    <source>
        <dbReference type="Proteomes" id="UP000288716"/>
    </source>
</evidence>
<dbReference type="PANTHER" id="PTHR10044:SF139">
    <property type="entry name" value="DEATH-ASSOCIATED INHIBITOR OF APOPTOSIS 2"/>
    <property type="match status" value="1"/>
</dbReference>
<proteinExistence type="predicted"/>
<dbReference type="STRING" id="299467.A0A443SEX1"/>
<protein>
    <submittedName>
        <fullName evidence="1">Baculoviral IAP repeat-containing protein 7-like isoform X2</fullName>
    </submittedName>
</protein>
<dbReference type="SMART" id="SM00238">
    <property type="entry name" value="BIR"/>
    <property type="match status" value="1"/>
</dbReference>
<dbReference type="Gene3D" id="1.10.1170.10">
    <property type="entry name" value="Inhibitor Of Apoptosis Protein (2mihbC-IAP-1), Chain A"/>
    <property type="match status" value="1"/>
</dbReference>
<dbReference type="EMBL" id="NCKV01003093">
    <property type="protein sequence ID" value="RWS26073.1"/>
    <property type="molecule type" value="Genomic_DNA"/>
</dbReference>
<dbReference type="InterPro" id="IPR050784">
    <property type="entry name" value="IAP"/>
</dbReference>
<dbReference type="VEuPathDB" id="VectorBase:LDEU005967"/>
<evidence type="ECO:0000313" key="1">
    <source>
        <dbReference type="EMBL" id="RWS26073.1"/>
    </source>
</evidence>
<dbReference type="InterPro" id="IPR001370">
    <property type="entry name" value="BIR_rpt"/>
</dbReference>
<dbReference type="GO" id="GO:0005634">
    <property type="term" value="C:nucleus"/>
    <property type="evidence" value="ECO:0007669"/>
    <property type="project" value="TreeGrafter"/>
</dbReference>
<dbReference type="OrthoDB" id="5855668at2759"/>
<name>A0A443SEX1_9ACAR</name>
<dbReference type="PANTHER" id="PTHR10044">
    <property type="entry name" value="INHIBITOR OF APOPTOSIS"/>
    <property type="match status" value="1"/>
</dbReference>
<dbReference type="SUPFAM" id="SSF57924">
    <property type="entry name" value="Inhibitor of apoptosis (IAP) repeat"/>
    <property type="match status" value="1"/>
</dbReference>
<dbReference type="GO" id="GO:0005737">
    <property type="term" value="C:cytoplasm"/>
    <property type="evidence" value="ECO:0007669"/>
    <property type="project" value="TreeGrafter"/>
</dbReference>
<dbReference type="Proteomes" id="UP000288716">
    <property type="component" value="Unassembled WGS sequence"/>
</dbReference>
<dbReference type="PROSITE" id="PS50143">
    <property type="entry name" value="BIR_REPEAT_2"/>
    <property type="match status" value="1"/>
</dbReference>
<organism evidence="1 2">
    <name type="scientific">Leptotrombidium deliense</name>
    <dbReference type="NCBI Taxonomy" id="299467"/>
    <lineage>
        <taxon>Eukaryota</taxon>
        <taxon>Metazoa</taxon>
        <taxon>Ecdysozoa</taxon>
        <taxon>Arthropoda</taxon>
        <taxon>Chelicerata</taxon>
        <taxon>Arachnida</taxon>
        <taxon>Acari</taxon>
        <taxon>Acariformes</taxon>
        <taxon>Trombidiformes</taxon>
        <taxon>Prostigmata</taxon>
        <taxon>Anystina</taxon>
        <taxon>Parasitengona</taxon>
        <taxon>Trombiculoidea</taxon>
        <taxon>Trombiculidae</taxon>
        <taxon>Leptotrombidium</taxon>
    </lineage>
</organism>
<dbReference type="AlphaFoldDB" id="A0A443SEX1"/>
<sequence length="68" mass="7679">MTKCGKNESARETASKVWKRADVCVEKLDRAGFYYSGIGNAVRCFVCNEVLRNWVDGDDPINEPKLHS</sequence>
<dbReference type="Pfam" id="PF00653">
    <property type="entry name" value="BIR"/>
    <property type="match status" value="1"/>
</dbReference>
<comment type="caution">
    <text evidence="1">The sequence shown here is derived from an EMBL/GenBank/DDBJ whole genome shotgun (WGS) entry which is preliminary data.</text>
</comment>
<accession>A0A443SEX1</accession>
<keyword evidence="2" id="KW-1185">Reference proteome</keyword>
<gene>
    <name evidence="1" type="ORF">B4U80_13781</name>
</gene>